<dbReference type="RefSeq" id="WP_304435805.1">
    <property type="nucleotide sequence ID" value="NZ_JAUKUC010000001.1"/>
</dbReference>
<keyword evidence="5" id="KW-0190">Covalent protein-DNA linkage</keyword>
<dbReference type="Proteomes" id="UP001168579">
    <property type="component" value="Unassembled WGS sequence"/>
</dbReference>
<keyword evidence="4 8" id="KW-0378">Hydrolase</keyword>
<accession>A0ABT8RPJ8</accession>
<keyword evidence="3" id="KW-0227">DNA damage</keyword>
<evidence type="ECO:0000256" key="4">
    <source>
        <dbReference type="ARBA" id="ARBA00022801"/>
    </source>
</evidence>
<protein>
    <recommendedName>
        <fullName evidence="8">Abasic site processing protein</fullName>
        <ecNumber evidence="8">3.4.-.-</ecNumber>
    </recommendedName>
</protein>
<dbReference type="EC" id="3.4.-.-" evidence="8"/>
<organism evidence="9 10">
    <name type="scientific">Maribacter confluentis</name>
    <dbReference type="NCBI Taxonomy" id="1656093"/>
    <lineage>
        <taxon>Bacteria</taxon>
        <taxon>Pseudomonadati</taxon>
        <taxon>Bacteroidota</taxon>
        <taxon>Flavobacteriia</taxon>
        <taxon>Flavobacteriales</taxon>
        <taxon>Flavobacteriaceae</taxon>
        <taxon>Maribacter</taxon>
    </lineage>
</organism>
<dbReference type="PANTHER" id="PTHR13604">
    <property type="entry name" value="DC12-RELATED"/>
    <property type="match status" value="1"/>
</dbReference>
<keyword evidence="2 8" id="KW-0645">Protease</keyword>
<dbReference type="Gene3D" id="3.90.1680.10">
    <property type="entry name" value="SOS response associated peptidase-like"/>
    <property type="match status" value="1"/>
</dbReference>
<proteinExistence type="inferred from homology"/>
<evidence type="ECO:0000256" key="5">
    <source>
        <dbReference type="ARBA" id="ARBA00023124"/>
    </source>
</evidence>
<evidence type="ECO:0000313" key="10">
    <source>
        <dbReference type="Proteomes" id="UP001168579"/>
    </source>
</evidence>
<dbReference type="SUPFAM" id="SSF143081">
    <property type="entry name" value="BB1717-like"/>
    <property type="match status" value="1"/>
</dbReference>
<dbReference type="EMBL" id="JAUKUC010000001">
    <property type="protein sequence ID" value="MDO1512800.1"/>
    <property type="molecule type" value="Genomic_DNA"/>
</dbReference>
<evidence type="ECO:0000256" key="2">
    <source>
        <dbReference type="ARBA" id="ARBA00022670"/>
    </source>
</evidence>
<name>A0ABT8RPJ8_9FLAO</name>
<gene>
    <name evidence="9" type="ORF">Q2T41_09055</name>
</gene>
<dbReference type="Pfam" id="PF02586">
    <property type="entry name" value="SRAP"/>
    <property type="match status" value="1"/>
</dbReference>
<evidence type="ECO:0000256" key="8">
    <source>
        <dbReference type="RuleBase" id="RU364100"/>
    </source>
</evidence>
<evidence type="ECO:0000256" key="1">
    <source>
        <dbReference type="ARBA" id="ARBA00008136"/>
    </source>
</evidence>
<keyword evidence="10" id="KW-1185">Reference proteome</keyword>
<reference evidence="9" key="1">
    <citation type="journal article" date="2014" name="Int. J. Syst. Evol. Microbiol.">
        <title>Complete genome of a new Firmicutes species belonging to the dominant human colonic microbiota ('Ruminococcus bicirculans') reveals two chromosomes and a selective capacity to utilize plant glucans.</title>
        <authorList>
            <consortium name="NISC Comparative Sequencing Program"/>
            <person name="Wegmann U."/>
            <person name="Louis P."/>
            <person name="Goesmann A."/>
            <person name="Henrissat B."/>
            <person name="Duncan S.H."/>
            <person name="Flint H.J."/>
        </authorList>
    </citation>
    <scope>NUCLEOTIDE SEQUENCE</scope>
    <source>
        <strain evidence="9">CECT 8869</strain>
    </source>
</reference>
<evidence type="ECO:0000256" key="6">
    <source>
        <dbReference type="ARBA" id="ARBA00023125"/>
    </source>
</evidence>
<evidence type="ECO:0000313" key="9">
    <source>
        <dbReference type="EMBL" id="MDO1512800.1"/>
    </source>
</evidence>
<comment type="similarity">
    <text evidence="1 8">Belongs to the SOS response-associated peptidase family.</text>
</comment>
<dbReference type="InterPro" id="IPR036590">
    <property type="entry name" value="SRAP-like"/>
</dbReference>
<keyword evidence="6" id="KW-0238">DNA-binding</keyword>
<evidence type="ECO:0000256" key="7">
    <source>
        <dbReference type="ARBA" id="ARBA00023239"/>
    </source>
</evidence>
<keyword evidence="7" id="KW-0456">Lyase</keyword>
<reference evidence="9" key="2">
    <citation type="submission" date="2023-06" db="EMBL/GenBank/DDBJ databases">
        <authorList>
            <person name="Lucena T."/>
            <person name="Sun Q."/>
        </authorList>
    </citation>
    <scope>NUCLEOTIDE SEQUENCE</scope>
    <source>
        <strain evidence="9">CECT 8869</strain>
    </source>
</reference>
<evidence type="ECO:0000256" key="3">
    <source>
        <dbReference type="ARBA" id="ARBA00022763"/>
    </source>
</evidence>
<comment type="caution">
    <text evidence="9">The sequence shown here is derived from an EMBL/GenBank/DDBJ whole genome shotgun (WGS) entry which is preliminary data.</text>
</comment>
<dbReference type="PANTHER" id="PTHR13604:SF0">
    <property type="entry name" value="ABASIC SITE PROCESSING PROTEIN HMCES"/>
    <property type="match status" value="1"/>
</dbReference>
<sequence>MNKESSIFLSTLPIKKAISMYYKLSNTAKIEQLEHEAGALFKYPILYEPQVVVSGLSEVSIPIITMEQRTTISLAIWGMLPGDFQEDWELFQKLANTLNVHVNTLQSNLWFKDSLLEKRCLIPVTGYFTSLLRDGEIYPYFIKAEDDSILFLAGIYTVLEDGFKTCAIITGPSNDYVKKYQNLVDFMPLTIDKTEKDSWLDPEISKEQVLDLLKTDDAKKLTANPIAKGLFDQDISYDSMLMPNEHPDI</sequence>
<dbReference type="InterPro" id="IPR003738">
    <property type="entry name" value="SRAP"/>
</dbReference>